<evidence type="ECO:0000259" key="17">
    <source>
        <dbReference type="PROSITE" id="PS51319"/>
    </source>
</evidence>
<dbReference type="PROSITE" id="PS51321">
    <property type="entry name" value="TFIIS_CENTRAL"/>
    <property type="match status" value="1"/>
</dbReference>
<dbReference type="CDD" id="cd13749">
    <property type="entry name" value="Zn-ribbon_TFIIS"/>
    <property type="match status" value="1"/>
</dbReference>
<evidence type="ECO:0000256" key="14">
    <source>
        <dbReference type="RuleBase" id="RU368078"/>
    </source>
</evidence>
<organism evidence="19 20">
    <name type="scientific">Parthenolecanium corni</name>
    <dbReference type="NCBI Taxonomy" id="536013"/>
    <lineage>
        <taxon>Eukaryota</taxon>
        <taxon>Metazoa</taxon>
        <taxon>Ecdysozoa</taxon>
        <taxon>Arthropoda</taxon>
        <taxon>Hexapoda</taxon>
        <taxon>Insecta</taxon>
        <taxon>Pterygota</taxon>
        <taxon>Neoptera</taxon>
        <taxon>Paraneoptera</taxon>
        <taxon>Hemiptera</taxon>
        <taxon>Sternorrhyncha</taxon>
        <taxon>Coccoidea</taxon>
        <taxon>Coccidae</taxon>
        <taxon>Parthenolecanium</taxon>
    </lineage>
</organism>
<accession>A0AAN9T6Z3</accession>
<dbReference type="Pfam" id="PF07500">
    <property type="entry name" value="TFIIS_M"/>
    <property type="match status" value="1"/>
</dbReference>
<dbReference type="PANTHER" id="PTHR11477">
    <property type="entry name" value="TRANSCRIPTION FACTOR S-II ZINC FINGER DOMAIN-CONTAINING PROTEIN"/>
    <property type="match status" value="1"/>
</dbReference>
<keyword evidence="9 14" id="KW-0804">Transcription</keyword>
<dbReference type="GO" id="GO:0008270">
    <property type="term" value="F:zinc ion binding"/>
    <property type="evidence" value="ECO:0007669"/>
    <property type="project" value="UniProtKB-UniRule"/>
</dbReference>
<evidence type="ECO:0000256" key="12">
    <source>
        <dbReference type="PROSITE-ProRule" id="PRU00472"/>
    </source>
</evidence>
<feature type="compositionally biased region" description="Basic and acidic residues" evidence="15">
    <location>
        <begin position="94"/>
        <end position="117"/>
    </location>
</feature>
<evidence type="ECO:0000256" key="1">
    <source>
        <dbReference type="ARBA" id="ARBA00004123"/>
    </source>
</evidence>
<feature type="region of interest" description="Disordered" evidence="15">
    <location>
        <begin position="83"/>
        <end position="129"/>
    </location>
</feature>
<keyword evidence="10 13" id="KW-0539">Nucleus</keyword>
<evidence type="ECO:0000256" key="8">
    <source>
        <dbReference type="ARBA" id="ARBA00023125"/>
    </source>
</evidence>
<dbReference type="SMART" id="SM00510">
    <property type="entry name" value="TFS2M"/>
    <property type="match status" value="1"/>
</dbReference>
<dbReference type="GO" id="GO:0003677">
    <property type="term" value="F:DNA binding"/>
    <property type="evidence" value="ECO:0007669"/>
    <property type="project" value="UniProtKB-KW"/>
</dbReference>
<evidence type="ECO:0000256" key="15">
    <source>
        <dbReference type="SAM" id="MobiDB-lite"/>
    </source>
</evidence>
<keyword evidence="6 14" id="KW-0862">Zinc</keyword>
<dbReference type="InterPro" id="IPR003618">
    <property type="entry name" value="TFIIS_cen_dom"/>
</dbReference>
<evidence type="ECO:0000256" key="13">
    <source>
        <dbReference type="PROSITE-ProRule" id="PRU00649"/>
    </source>
</evidence>
<comment type="subcellular location">
    <subcellularLocation>
        <location evidence="1 13 14">Nucleus</location>
    </subcellularLocation>
</comment>
<dbReference type="InterPro" id="IPR006289">
    <property type="entry name" value="TFSII"/>
</dbReference>
<dbReference type="InterPro" id="IPR017923">
    <property type="entry name" value="TFIIS_N"/>
</dbReference>
<evidence type="ECO:0000256" key="5">
    <source>
        <dbReference type="ARBA" id="ARBA00022771"/>
    </source>
</evidence>
<feature type="domain" description="TFIIS central" evidence="18">
    <location>
        <begin position="130"/>
        <end position="248"/>
    </location>
</feature>
<evidence type="ECO:0000259" key="18">
    <source>
        <dbReference type="PROSITE" id="PS51321"/>
    </source>
</evidence>
<dbReference type="SMART" id="SM00440">
    <property type="entry name" value="ZnF_C2C2"/>
    <property type="match status" value="1"/>
</dbReference>
<dbReference type="SUPFAM" id="SSF57783">
    <property type="entry name" value="Zinc beta-ribbon"/>
    <property type="match status" value="1"/>
</dbReference>
<name>A0AAN9T6Z3_9HEMI</name>
<dbReference type="EMBL" id="JBBCAQ010000036">
    <property type="protein sequence ID" value="KAK7576037.1"/>
    <property type="molecule type" value="Genomic_DNA"/>
</dbReference>
<keyword evidence="3" id="KW-0597">Phosphoprotein</keyword>
<dbReference type="InterPro" id="IPR035100">
    <property type="entry name" value="TF_IIS-typ"/>
</dbReference>
<sequence length="293" mass="32854">MTIEEEVIKIQKKLNKISANGAGQDGALDLLKTLQDLPVNLDILTKTRIGMTVNTLRKSSSDEEVISLSKSLIKSWKKFLTGNNKESTPSCPSKSKESDDVKEAELKKKDEERDKKQPVSFPPSNTTDSVRLKSRELLANALRQGKTEEDLEGLASPEELADELEEAIFNEFKNTDSKYKNRVRSRIANLKDPKNPSLKNNFLSGAIQPSKLAIMTADEMASDEMKNLRNRFVKESIDDAQLATVQGTTTDLLKCGKCKQKNCTYTQVQTRSADEPMTTFVLCNHCGNRWKFC</sequence>
<evidence type="ECO:0000313" key="20">
    <source>
        <dbReference type="Proteomes" id="UP001367676"/>
    </source>
</evidence>
<dbReference type="PANTHER" id="PTHR11477:SF0">
    <property type="entry name" value="IP08861P-RELATED"/>
    <property type="match status" value="1"/>
</dbReference>
<reference evidence="19 20" key="1">
    <citation type="submission" date="2024-03" db="EMBL/GenBank/DDBJ databases">
        <title>Adaptation during the transition from Ophiocordyceps entomopathogen to insect associate is accompanied by gene loss and intensified selection.</title>
        <authorList>
            <person name="Ward C.M."/>
            <person name="Onetto C.A."/>
            <person name="Borneman A.R."/>
        </authorList>
    </citation>
    <scope>NUCLEOTIDE SEQUENCE [LARGE SCALE GENOMIC DNA]</scope>
    <source>
        <strain evidence="19">AWRI1</strain>
        <tissue evidence="19">Single Adult Female</tissue>
    </source>
</reference>
<evidence type="ECO:0000256" key="4">
    <source>
        <dbReference type="ARBA" id="ARBA00022723"/>
    </source>
</evidence>
<dbReference type="Gene3D" id="1.20.930.10">
    <property type="entry name" value="Conserved domain common to transcription factors TFIIS, elongin A, CRSP70"/>
    <property type="match status" value="1"/>
</dbReference>
<dbReference type="InterPro" id="IPR036575">
    <property type="entry name" value="TFIIS_cen_dom_sf"/>
</dbReference>
<dbReference type="PROSITE" id="PS51319">
    <property type="entry name" value="TFIIS_N"/>
    <property type="match status" value="1"/>
</dbReference>
<dbReference type="FunFam" id="1.20.930.10:FF:000002">
    <property type="entry name" value="Transcription elongation factor A (SII), 1"/>
    <property type="match status" value="1"/>
</dbReference>
<feature type="domain" description="TFIIS N-terminal" evidence="17">
    <location>
        <begin position="5"/>
        <end position="83"/>
    </location>
</feature>
<gene>
    <name evidence="19" type="ORF">V9T40_012323</name>
</gene>
<evidence type="ECO:0000256" key="11">
    <source>
        <dbReference type="ARBA" id="ARBA00025408"/>
    </source>
</evidence>
<dbReference type="GO" id="GO:0005634">
    <property type="term" value="C:nucleus"/>
    <property type="evidence" value="ECO:0007669"/>
    <property type="project" value="UniProtKB-SubCell"/>
</dbReference>
<dbReference type="SMART" id="SM00509">
    <property type="entry name" value="TFS2N"/>
    <property type="match status" value="1"/>
</dbReference>
<dbReference type="FunFam" id="2.20.25.10:FF:000001">
    <property type="entry name" value="Probable Transcription elongation factor S-II"/>
    <property type="match status" value="1"/>
</dbReference>
<dbReference type="Pfam" id="PF01096">
    <property type="entry name" value="Zn_ribbon_TFIIS"/>
    <property type="match status" value="1"/>
</dbReference>
<keyword evidence="4 14" id="KW-0479">Metal-binding</keyword>
<feature type="compositionally biased region" description="Polar residues" evidence="15">
    <location>
        <begin position="83"/>
        <end position="93"/>
    </location>
</feature>
<dbReference type="CDD" id="cd00183">
    <property type="entry name" value="TFIIS_I"/>
    <property type="match status" value="1"/>
</dbReference>
<evidence type="ECO:0000256" key="9">
    <source>
        <dbReference type="ARBA" id="ARBA00023163"/>
    </source>
</evidence>
<dbReference type="InterPro" id="IPR035441">
    <property type="entry name" value="TFIIS/LEDGF_dom_sf"/>
</dbReference>
<dbReference type="InterPro" id="IPR003617">
    <property type="entry name" value="TFIIS/CRSP70_N_sub"/>
</dbReference>
<comment type="function">
    <text evidence="11">Necessary for efficient RNA polymerase II transcription elongation past template-encoded arresting sites. The arresting sites in DNA have the property of trapping a certain fraction of elongating RNA polymerases that pass through, resulting in locked ternary complexes. Cleavage of the nascent transcript by S-II allows the resumption of elongation from the new 3'-terminus.</text>
</comment>
<protein>
    <recommendedName>
        <fullName evidence="14">Transcription elongation factor</fullName>
    </recommendedName>
</protein>
<keyword evidence="5 12" id="KW-0863">Zinc-finger</keyword>
<dbReference type="PROSITE" id="PS00466">
    <property type="entry name" value="ZF_TFIIS_1"/>
    <property type="match status" value="1"/>
</dbReference>
<dbReference type="Proteomes" id="UP001367676">
    <property type="component" value="Unassembled WGS sequence"/>
</dbReference>
<evidence type="ECO:0000259" key="16">
    <source>
        <dbReference type="PROSITE" id="PS51133"/>
    </source>
</evidence>
<dbReference type="GO" id="GO:0006368">
    <property type="term" value="P:transcription elongation by RNA polymerase II"/>
    <property type="evidence" value="ECO:0007669"/>
    <property type="project" value="InterPro"/>
</dbReference>
<dbReference type="NCBIfam" id="TIGR01385">
    <property type="entry name" value="TFSII"/>
    <property type="match status" value="1"/>
</dbReference>
<dbReference type="Gene3D" id="1.10.472.30">
    <property type="entry name" value="Transcription elongation factor S-II, central domain"/>
    <property type="match status" value="1"/>
</dbReference>
<evidence type="ECO:0000256" key="2">
    <source>
        <dbReference type="ARBA" id="ARBA00009647"/>
    </source>
</evidence>
<comment type="similarity">
    <text evidence="2 14">Belongs to the TFS-II family.</text>
</comment>
<proteinExistence type="inferred from homology"/>
<dbReference type="InterPro" id="IPR001222">
    <property type="entry name" value="Znf_TFIIS"/>
</dbReference>
<evidence type="ECO:0000256" key="3">
    <source>
        <dbReference type="ARBA" id="ARBA00022553"/>
    </source>
</evidence>
<dbReference type="AlphaFoldDB" id="A0AAN9T6Z3"/>
<keyword evidence="8 14" id="KW-0238">DNA-binding</keyword>
<keyword evidence="20" id="KW-1185">Reference proteome</keyword>
<comment type="caution">
    <text evidence="19">The sequence shown here is derived from an EMBL/GenBank/DDBJ whole genome shotgun (WGS) entry which is preliminary data.</text>
</comment>
<evidence type="ECO:0000256" key="7">
    <source>
        <dbReference type="ARBA" id="ARBA00023015"/>
    </source>
</evidence>
<dbReference type="PROSITE" id="PS51133">
    <property type="entry name" value="ZF_TFIIS_2"/>
    <property type="match status" value="1"/>
</dbReference>
<keyword evidence="7 14" id="KW-0805">Transcription regulation</keyword>
<dbReference type="Gene3D" id="2.20.25.10">
    <property type="match status" value="1"/>
</dbReference>
<evidence type="ECO:0000256" key="6">
    <source>
        <dbReference type="ARBA" id="ARBA00022833"/>
    </source>
</evidence>
<dbReference type="SUPFAM" id="SSF46942">
    <property type="entry name" value="Elongation factor TFIIS domain 2"/>
    <property type="match status" value="1"/>
</dbReference>
<dbReference type="PIRSF" id="PIRSF006704">
    <property type="entry name" value="TF_IIS"/>
    <property type="match status" value="1"/>
</dbReference>
<evidence type="ECO:0000256" key="10">
    <source>
        <dbReference type="ARBA" id="ARBA00023242"/>
    </source>
</evidence>
<dbReference type="Pfam" id="PF08711">
    <property type="entry name" value="Med26"/>
    <property type="match status" value="1"/>
</dbReference>
<dbReference type="SUPFAM" id="SSF47676">
    <property type="entry name" value="Conserved domain common to transcription factors TFIIS, elongin A, CRSP70"/>
    <property type="match status" value="1"/>
</dbReference>
<feature type="domain" description="TFIIS-type" evidence="16">
    <location>
        <begin position="251"/>
        <end position="291"/>
    </location>
</feature>
<evidence type="ECO:0000313" key="19">
    <source>
        <dbReference type="EMBL" id="KAK7576037.1"/>
    </source>
</evidence>